<keyword evidence="4 11" id="KW-0347">Helicase</keyword>
<dbReference type="SMART" id="SM00487">
    <property type="entry name" value="DEXDc"/>
    <property type="match status" value="1"/>
</dbReference>
<evidence type="ECO:0000256" key="6">
    <source>
        <dbReference type="ARBA" id="ARBA00023125"/>
    </source>
</evidence>
<keyword evidence="6" id="KW-0238">DNA-binding</keyword>
<dbReference type="Gene3D" id="3.40.50.300">
    <property type="entry name" value="P-loop containing nucleotide triphosphate hydrolases"/>
    <property type="match status" value="2"/>
</dbReference>
<keyword evidence="5" id="KW-0067">ATP-binding</keyword>
<sequence>MPNDILELFSPACQSWFTRNIGMPTPVQREGWAAIARGGNVLISAPTGTGKTLTAFLWAIDRMLGEAVRGALRDGIRVIYISPLKALGNDIRQNLDRPLQGIAAELGGECPVSAAVRTGDTTPAERRAMLRRPPHILITTPESLFIMLTGERTRGLMHDVDVVIVDELHAVMDSKRGAHLMMTLERLNELCGREVPRVGLSATVKPLALAAEYLAGFGADGAPRVCARVCPDIRKRMDLQVELALPDLRVMPEGSIWPAIFRRAYDAASHCRTTLAFCEGRATAEKLAHGVNGLGGEGFARTHHGCISREQRLEAERQLKSGQLRMMCATSSMELGIDVGEIDLVMQIGAPASVARAAQRLGRAGHRPGEVSRMRFYPRNAQDILLDAFIARGVLDGEIESMRPPRLCLDVVAQQLVAMSVCGEYTLDEALGVLRGAWPARELTRELLERVLCMLAGDYERDDDMPQRPRLIYDRINGVFRGDNYSRLLALRAGGTIPDRGYYGVYLEDGTYLGELDEECVFEARLGDRFLLGAFAWQIVNITRDRVLVRASDAGGAAPPFWRGEGMGRPYDAGRLFGGYMRALEDALARGRLDETLHGFCLDEDARVNLARYISDQARVGLPTDRTLVCEHFSDGAGEYQMLVHSLFGAQVNLPLGLMLQKAAVRLLGGDVRMHYSDDGILLHSTSAPLPEGLIYKIDRANVREELIRLLPAAPLFTMAFRYNSTRALMMGMRGTGRQPLWVQRLRGEQAYARALRHEHHPLLYETMRECLEDYTDCRALIEVLEQVAAGEVGVVERNSVLPSPFARGLRGQLEAVEMYNYTPTPTAAGGLDMTGEPELKLAPAQAALDAALAQAPRAENADRLHELLLSHGDMVAGECDAPLEWLERLCAQRRALYVEPGLWIAAEDEQLYAQALGENTYRNVDGTDMSNTQSGAQTADSAVNTAQSGAGDMQSEACTTKCGDSILNAGAEERGADAADAPKATPANTPLNRILRRCIRWHGPLTADELAERYALDERLVADALASMAARGEIIATDAGYVHRDVYQQAQRIELRARRECIRTVPPEHYAALLAHSRSASGRTTERLLNNLKPLNELELPVSAWDTVLPALTAGYAARHIDSLVASGDVIWRVTPGKRPLLSFHDPERIDWDADPTASWQGMALSDGERTLLEALKVRGASFISALPRISGALELLTGLCLKGLVTADSLEPLRSAGEATLKRAARRTAAQATRRRWELARPLKPLDVDARLEQAFDRYAIASRETLAQAGLSWGEALSRLRALEYAGLVRRGYFVKGMSGAQFVRADDFERVCLNLARPREDCVALSAIDPLNAWGLLLRHDDGQRGFMRVAGTVVVLHGGAPVLICEQQGRVLRVLDSACAVEALIELKRAFELNQVYPLQSMLRICQYQREYADALEQAGFVREMLDYVVIR</sequence>
<evidence type="ECO:0000313" key="12">
    <source>
        <dbReference type="Proteomes" id="UP000824123"/>
    </source>
</evidence>
<dbReference type="GO" id="GO:0006281">
    <property type="term" value="P:DNA repair"/>
    <property type="evidence" value="ECO:0007669"/>
    <property type="project" value="UniProtKB-KW"/>
</dbReference>
<evidence type="ECO:0000256" key="8">
    <source>
        <dbReference type="ARBA" id="ARBA00023235"/>
    </source>
</evidence>
<evidence type="ECO:0000313" key="11">
    <source>
        <dbReference type="EMBL" id="HIU46426.1"/>
    </source>
</evidence>
<dbReference type="InterPro" id="IPR011545">
    <property type="entry name" value="DEAD/DEAH_box_helicase_dom"/>
</dbReference>
<dbReference type="Pfam" id="PF19306">
    <property type="entry name" value="WHD_Lhr"/>
    <property type="match status" value="1"/>
</dbReference>
<dbReference type="Proteomes" id="UP000824123">
    <property type="component" value="Unassembled WGS sequence"/>
</dbReference>
<reference evidence="11" key="2">
    <citation type="journal article" date="2021" name="PeerJ">
        <title>Extensive microbial diversity within the chicken gut microbiome revealed by metagenomics and culture.</title>
        <authorList>
            <person name="Gilroy R."/>
            <person name="Ravi A."/>
            <person name="Getino M."/>
            <person name="Pursley I."/>
            <person name="Horton D.L."/>
            <person name="Alikhan N.F."/>
            <person name="Baker D."/>
            <person name="Gharbi K."/>
            <person name="Hall N."/>
            <person name="Watson M."/>
            <person name="Adriaenssens E.M."/>
            <person name="Foster-Nyarko E."/>
            <person name="Jarju S."/>
            <person name="Secka A."/>
            <person name="Antonio M."/>
            <person name="Oren A."/>
            <person name="Chaudhuri R.R."/>
            <person name="La Ragione R."/>
            <person name="Hildebrand F."/>
            <person name="Pallen M.J."/>
        </authorList>
    </citation>
    <scope>NUCLEOTIDE SEQUENCE</scope>
    <source>
        <strain evidence="11">ChiSxjej2B14-8506</strain>
    </source>
</reference>
<proteinExistence type="predicted"/>
<dbReference type="InterPro" id="IPR027417">
    <property type="entry name" value="P-loop_NTPase"/>
</dbReference>
<dbReference type="InterPro" id="IPR055368">
    <property type="entry name" value="WH3_Lhr"/>
</dbReference>
<dbReference type="EMBL" id="DVNK01000027">
    <property type="protein sequence ID" value="HIU46426.1"/>
    <property type="molecule type" value="Genomic_DNA"/>
</dbReference>
<reference evidence="11" key="1">
    <citation type="submission" date="2020-10" db="EMBL/GenBank/DDBJ databases">
        <authorList>
            <person name="Gilroy R."/>
        </authorList>
    </citation>
    <scope>NUCLEOTIDE SEQUENCE</scope>
    <source>
        <strain evidence="11">ChiSxjej2B14-8506</strain>
    </source>
</reference>
<organism evidence="11 12">
    <name type="scientific">Candidatus Fimadaptatus faecigallinarum</name>
    <dbReference type="NCBI Taxonomy" id="2840814"/>
    <lineage>
        <taxon>Bacteria</taxon>
        <taxon>Bacillati</taxon>
        <taxon>Bacillota</taxon>
        <taxon>Clostridia</taxon>
        <taxon>Eubacteriales</taxon>
        <taxon>Candidatus Fimadaptatus</taxon>
    </lineage>
</organism>
<dbReference type="InterPro" id="IPR052511">
    <property type="entry name" value="ATP-dep_Helicase"/>
</dbReference>
<evidence type="ECO:0000256" key="1">
    <source>
        <dbReference type="ARBA" id="ARBA00022741"/>
    </source>
</evidence>
<dbReference type="GO" id="GO:0005524">
    <property type="term" value="F:ATP binding"/>
    <property type="evidence" value="ECO:0007669"/>
    <property type="project" value="UniProtKB-KW"/>
</dbReference>
<dbReference type="GO" id="GO:0003677">
    <property type="term" value="F:DNA binding"/>
    <property type="evidence" value="ECO:0007669"/>
    <property type="project" value="UniProtKB-KW"/>
</dbReference>
<gene>
    <name evidence="11" type="ORF">IAC59_04135</name>
</gene>
<dbReference type="Pfam" id="PF00271">
    <property type="entry name" value="Helicase_C"/>
    <property type="match status" value="1"/>
</dbReference>
<dbReference type="PROSITE" id="PS51192">
    <property type="entry name" value="HELICASE_ATP_BIND_1"/>
    <property type="match status" value="1"/>
</dbReference>
<dbReference type="InterPro" id="IPR055367">
    <property type="entry name" value="WH4_Lhr"/>
</dbReference>
<dbReference type="Pfam" id="PF23234">
    <property type="entry name" value="WHD_4th_Lhr"/>
    <property type="match status" value="1"/>
</dbReference>
<evidence type="ECO:0000259" key="9">
    <source>
        <dbReference type="PROSITE" id="PS51192"/>
    </source>
</evidence>
<dbReference type="Pfam" id="PF08494">
    <property type="entry name" value="DEAD_assoc"/>
    <property type="match status" value="1"/>
</dbReference>
<evidence type="ECO:0000256" key="3">
    <source>
        <dbReference type="ARBA" id="ARBA00022801"/>
    </source>
</evidence>
<dbReference type="Pfam" id="PF23235">
    <property type="entry name" value="WHD_3rd_Lhr"/>
    <property type="match status" value="1"/>
</dbReference>
<feature type="domain" description="Helicase ATP-binding" evidence="9">
    <location>
        <begin position="32"/>
        <end position="203"/>
    </location>
</feature>
<dbReference type="CDD" id="cd17922">
    <property type="entry name" value="DEXHc_LHR-like"/>
    <property type="match status" value="1"/>
</dbReference>
<evidence type="ECO:0000259" key="10">
    <source>
        <dbReference type="PROSITE" id="PS51194"/>
    </source>
</evidence>
<evidence type="ECO:0000256" key="2">
    <source>
        <dbReference type="ARBA" id="ARBA00022763"/>
    </source>
</evidence>
<keyword evidence="7" id="KW-0234">DNA repair</keyword>
<comment type="caution">
    <text evidence="11">The sequence shown here is derived from an EMBL/GenBank/DDBJ whole genome shotgun (WGS) entry which is preliminary data.</text>
</comment>
<dbReference type="InterPro" id="IPR014001">
    <property type="entry name" value="Helicase_ATP-bd"/>
</dbReference>
<evidence type="ECO:0000256" key="4">
    <source>
        <dbReference type="ARBA" id="ARBA00022806"/>
    </source>
</evidence>
<keyword evidence="1" id="KW-0547">Nucleotide-binding</keyword>
<dbReference type="PANTHER" id="PTHR47962:SF5">
    <property type="entry name" value="ATP-DEPENDENT HELICASE LHR-RELATED"/>
    <property type="match status" value="1"/>
</dbReference>
<dbReference type="InterPro" id="IPR045628">
    <property type="entry name" value="Lhr_WH_dom"/>
</dbReference>
<dbReference type="GO" id="GO:0016887">
    <property type="term" value="F:ATP hydrolysis activity"/>
    <property type="evidence" value="ECO:0007669"/>
    <property type="project" value="TreeGrafter"/>
</dbReference>
<dbReference type="InterPro" id="IPR013701">
    <property type="entry name" value="Lhr-like_DEAD/DEAH_assoc"/>
</dbReference>
<keyword evidence="2" id="KW-0227">DNA damage</keyword>
<dbReference type="SUPFAM" id="SSF52540">
    <property type="entry name" value="P-loop containing nucleoside triphosphate hydrolases"/>
    <property type="match status" value="1"/>
</dbReference>
<name>A0A9D1LR04_9FIRM</name>
<evidence type="ECO:0000256" key="7">
    <source>
        <dbReference type="ARBA" id="ARBA00023204"/>
    </source>
</evidence>
<keyword evidence="3" id="KW-0378">Hydrolase</keyword>
<dbReference type="PROSITE" id="PS51194">
    <property type="entry name" value="HELICASE_CTER"/>
    <property type="match status" value="1"/>
</dbReference>
<dbReference type="PANTHER" id="PTHR47962">
    <property type="entry name" value="ATP-DEPENDENT HELICASE LHR-RELATED-RELATED"/>
    <property type="match status" value="1"/>
</dbReference>
<dbReference type="Pfam" id="PF00270">
    <property type="entry name" value="DEAD"/>
    <property type="match status" value="1"/>
</dbReference>
<evidence type="ECO:0000256" key="5">
    <source>
        <dbReference type="ARBA" id="ARBA00022840"/>
    </source>
</evidence>
<feature type="domain" description="Helicase C-terminal" evidence="10">
    <location>
        <begin position="260"/>
        <end position="410"/>
    </location>
</feature>
<dbReference type="InterPro" id="IPR001650">
    <property type="entry name" value="Helicase_C-like"/>
</dbReference>
<protein>
    <submittedName>
        <fullName evidence="11">DEAD/DEAH box helicase</fullName>
    </submittedName>
</protein>
<keyword evidence="8" id="KW-0413">Isomerase</keyword>
<accession>A0A9D1LR04</accession>
<dbReference type="SMART" id="SM00490">
    <property type="entry name" value="HELICc"/>
    <property type="match status" value="1"/>
</dbReference>
<dbReference type="GO" id="GO:0004386">
    <property type="term" value="F:helicase activity"/>
    <property type="evidence" value="ECO:0007669"/>
    <property type="project" value="UniProtKB-KW"/>
</dbReference>